<comment type="caution">
    <text evidence="2">The sequence shown here is derived from an EMBL/GenBank/DDBJ whole genome shotgun (WGS) entry which is preliminary data.</text>
</comment>
<reference evidence="2" key="1">
    <citation type="journal article" date="2014" name="Front. Microbiol.">
        <title>High frequency of phylogenetically diverse reductive dehalogenase-homologous genes in deep subseafloor sedimentary metagenomes.</title>
        <authorList>
            <person name="Kawai M."/>
            <person name="Futagami T."/>
            <person name="Toyoda A."/>
            <person name="Takaki Y."/>
            <person name="Nishi S."/>
            <person name="Hori S."/>
            <person name="Arai W."/>
            <person name="Tsubouchi T."/>
            <person name="Morono Y."/>
            <person name="Uchiyama I."/>
            <person name="Ito T."/>
            <person name="Fujiyama A."/>
            <person name="Inagaki F."/>
            <person name="Takami H."/>
        </authorList>
    </citation>
    <scope>NUCLEOTIDE SEQUENCE</scope>
    <source>
        <strain evidence="2">Expedition CK06-06</strain>
    </source>
</reference>
<feature type="transmembrane region" description="Helical" evidence="1">
    <location>
        <begin position="68"/>
        <end position="90"/>
    </location>
</feature>
<accession>X0SXX9</accession>
<sequence length="93" mass="9877">MKESKFLNTKLATVLSIALGVVSIGFMIVGHIIYDQGIIYFLISLALSVVGVVLSSNIRQKNPTNNGALAGIVIGGISFLIVMFTIYIVGFAT</sequence>
<keyword evidence="1" id="KW-1133">Transmembrane helix</keyword>
<evidence type="ECO:0000256" key="1">
    <source>
        <dbReference type="SAM" id="Phobius"/>
    </source>
</evidence>
<dbReference type="AlphaFoldDB" id="X0SXX9"/>
<protein>
    <submittedName>
        <fullName evidence="2">Uncharacterized protein</fullName>
    </submittedName>
</protein>
<keyword evidence="1" id="KW-0812">Transmembrane</keyword>
<organism evidence="2">
    <name type="scientific">marine sediment metagenome</name>
    <dbReference type="NCBI Taxonomy" id="412755"/>
    <lineage>
        <taxon>unclassified sequences</taxon>
        <taxon>metagenomes</taxon>
        <taxon>ecological metagenomes</taxon>
    </lineage>
</organism>
<dbReference type="EMBL" id="BARS01004606">
    <property type="protein sequence ID" value="GAF80787.1"/>
    <property type="molecule type" value="Genomic_DNA"/>
</dbReference>
<evidence type="ECO:0000313" key="2">
    <source>
        <dbReference type="EMBL" id="GAF80787.1"/>
    </source>
</evidence>
<gene>
    <name evidence="2" type="ORF">S01H1_09000</name>
</gene>
<proteinExistence type="predicted"/>
<name>X0SXX9_9ZZZZ</name>
<keyword evidence="1" id="KW-0472">Membrane</keyword>
<feature type="transmembrane region" description="Helical" evidence="1">
    <location>
        <begin position="38"/>
        <end position="56"/>
    </location>
</feature>
<feature type="transmembrane region" description="Helical" evidence="1">
    <location>
        <begin position="12"/>
        <end position="32"/>
    </location>
</feature>